<feature type="signal peptide" evidence="14">
    <location>
        <begin position="1"/>
        <end position="22"/>
    </location>
</feature>
<evidence type="ECO:0000256" key="11">
    <source>
        <dbReference type="ARBA" id="ARBA00023136"/>
    </source>
</evidence>
<feature type="chain" id="PRO_5007296410" description="dolichyl-phosphate beta-glucosyltransferase" evidence="14">
    <location>
        <begin position="23"/>
        <end position="389"/>
    </location>
</feature>
<dbReference type="EMBL" id="KQ965736">
    <property type="protein sequence ID" value="KXS20338.1"/>
    <property type="molecule type" value="Genomic_DNA"/>
</dbReference>
<feature type="region of interest" description="Disordered" evidence="13">
    <location>
        <begin position="26"/>
        <end position="98"/>
    </location>
</feature>
<evidence type="ECO:0000256" key="9">
    <source>
        <dbReference type="ARBA" id="ARBA00022968"/>
    </source>
</evidence>
<dbReference type="InterPro" id="IPR035518">
    <property type="entry name" value="DPG_synthase"/>
</dbReference>
<dbReference type="InterPro" id="IPR001173">
    <property type="entry name" value="Glyco_trans_2-like"/>
</dbReference>
<evidence type="ECO:0000256" key="14">
    <source>
        <dbReference type="SAM" id="SignalP"/>
    </source>
</evidence>
<comment type="subcellular location">
    <subcellularLocation>
        <location evidence="1">Endoplasmic reticulum membrane</location>
        <topology evidence="1">Single-pass membrane protein</topology>
    </subcellularLocation>
</comment>
<evidence type="ECO:0000256" key="10">
    <source>
        <dbReference type="ARBA" id="ARBA00022989"/>
    </source>
</evidence>
<dbReference type="OrthoDB" id="3784at2759"/>
<keyword evidence="14" id="KW-0732">Signal</keyword>
<evidence type="ECO:0000256" key="7">
    <source>
        <dbReference type="ARBA" id="ARBA00022692"/>
    </source>
</evidence>
<dbReference type="OMA" id="PQPLPCW"/>
<sequence length="389" mass="43064">MLQHFIIISLALAAIGVATLRALLSTPPRAPLPSELTYADLDSTKDTARTSPSPSDPETKPRRRKMTKSSESMSDAQSSPGTSITSSNDWTRKPLPDIGKHSAEVTLSVVVPSYNEEKRLPNTLLHMHRFLESRVQSSKLSVKKSSNGSVNHVRRDDADRTSDVVPIHSFEILVVDDGSKDGTSNCALDVAMKIDSRNIRVLTLEKNRGKGGAVIQGILHSRGEYVIFADADDAARFEDVDLLLAAARKSSDKHGRAVCVGSRAHLVTTEAVVKRSFLRNFLMYGFHTYLHLMGISNIADTQCGFKLFTRPAACEIFPGMHVEGWIFDIEILLLADMMRIPVKEIAISWHEVPGSKMSLGRDSIKMAIDLLVIRMNYLLGFWQVPTRLQ</sequence>
<name>A0A139AUE2_GONPJ</name>
<dbReference type="EC" id="2.4.1.117" evidence="4"/>
<dbReference type="STRING" id="1344416.A0A139AUE2"/>
<comment type="catalytic activity">
    <reaction evidence="12">
        <text>a di-trans,poly-cis-dolichyl phosphate + UDP-alpha-D-glucose = a di-trans,poly-cis-dolichyl beta-D-glucosyl phosphate + UDP</text>
        <dbReference type="Rhea" id="RHEA:15401"/>
        <dbReference type="Rhea" id="RHEA-COMP:19498"/>
        <dbReference type="Rhea" id="RHEA-COMP:19502"/>
        <dbReference type="ChEBI" id="CHEBI:57525"/>
        <dbReference type="ChEBI" id="CHEBI:57683"/>
        <dbReference type="ChEBI" id="CHEBI:58223"/>
        <dbReference type="ChEBI" id="CHEBI:58885"/>
        <dbReference type="EC" id="2.4.1.117"/>
    </reaction>
    <physiologicalReaction direction="left-to-right" evidence="12">
        <dbReference type="Rhea" id="RHEA:15402"/>
    </physiologicalReaction>
</comment>
<feature type="compositionally biased region" description="Polar residues" evidence="13">
    <location>
        <begin position="69"/>
        <end position="89"/>
    </location>
</feature>
<dbReference type="InterPro" id="IPR029044">
    <property type="entry name" value="Nucleotide-diphossugar_trans"/>
</dbReference>
<comment type="similarity">
    <text evidence="3">Belongs to the glycosyltransferase 2 family.</text>
</comment>
<evidence type="ECO:0000259" key="15">
    <source>
        <dbReference type="Pfam" id="PF00535"/>
    </source>
</evidence>
<dbReference type="SUPFAM" id="SSF53448">
    <property type="entry name" value="Nucleotide-diphospho-sugar transferases"/>
    <property type="match status" value="1"/>
</dbReference>
<dbReference type="Gene3D" id="3.90.550.10">
    <property type="entry name" value="Spore Coat Polysaccharide Biosynthesis Protein SpsA, Chain A"/>
    <property type="match status" value="1"/>
</dbReference>
<evidence type="ECO:0000256" key="3">
    <source>
        <dbReference type="ARBA" id="ARBA00006739"/>
    </source>
</evidence>
<dbReference type="GO" id="GO:0006487">
    <property type="term" value="P:protein N-linked glycosylation"/>
    <property type="evidence" value="ECO:0007669"/>
    <property type="project" value="TreeGrafter"/>
</dbReference>
<dbReference type="PANTHER" id="PTHR10859">
    <property type="entry name" value="GLYCOSYL TRANSFERASE"/>
    <property type="match status" value="1"/>
</dbReference>
<comment type="pathway">
    <text evidence="2">Protein modification; protein glycosylation.</text>
</comment>
<proteinExistence type="inferred from homology"/>
<dbReference type="CDD" id="cd04188">
    <property type="entry name" value="DPG_synthase"/>
    <property type="match status" value="1"/>
</dbReference>
<evidence type="ECO:0000313" key="17">
    <source>
        <dbReference type="Proteomes" id="UP000070544"/>
    </source>
</evidence>
<dbReference type="Pfam" id="PF00535">
    <property type="entry name" value="Glycos_transf_2"/>
    <property type="match status" value="1"/>
</dbReference>
<protein>
    <recommendedName>
        <fullName evidence="4">dolichyl-phosphate beta-glucosyltransferase</fullName>
        <ecNumber evidence="4">2.4.1.117</ecNumber>
    </recommendedName>
</protein>
<evidence type="ECO:0000256" key="1">
    <source>
        <dbReference type="ARBA" id="ARBA00004389"/>
    </source>
</evidence>
<keyword evidence="7" id="KW-0812">Transmembrane</keyword>
<keyword evidence="8" id="KW-0256">Endoplasmic reticulum</keyword>
<dbReference type="PANTHER" id="PTHR10859:SF91">
    <property type="entry name" value="DOLICHYL-PHOSPHATE BETA-GLUCOSYLTRANSFERASE"/>
    <property type="match status" value="1"/>
</dbReference>
<evidence type="ECO:0000256" key="5">
    <source>
        <dbReference type="ARBA" id="ARBA00022676"/>
    </source>
</evidence>
<organism evidence="16 17">
    <name type="scientific">Gonapodya prolifera (strain JEL478)</name>
    <name type="common">Monoblepharis prolifera</name>
    <dbReference type="NCBI Taxonomy" id="1344416"/>
    <lineage>
        <taxon>Eukaryota</taxon>
        <taxon>Fungi</taxon>
        <taxon>Fungi incertae sedis</taxon>
        <taxon>Chytridiomycota</taxon>
        <taxon>Chytridiomycota incertae sedis</taxon>
        <taxon>Monoblepharidomycetes</taxon>
        <taxon>Monoblepharidales</taxon>
        <taxon>Gonapodyaceae</taxon>
        <taxon>Gonapodya</taxon>
    </lineage>
</organism>
<dbReference type="Proteomes" id="UP000070544">
    <property type="component" value="Unassembled WGS sequence"/>
</dbReference>
<evidence type="ECO:0000313" key="16">
    <source>
        <dbReference type="EMBL" id="KXS20338.1"/>
    </source>
</evidence>
<evidence type="ECO:0000256" key="6">
    <source>
        <dbReference type="ARBA" id="ARBA00022679"/>
    </source>
</evidence>
<evidence type="ECO:0000256" key="2">
    <source>
        <dbReference type="ARBA" id="ARBA00004922"/>
    </source>
</evidence>
<reference evidence="16 17" key="1">
    <citation type="journal article" date="2015" name="Genome Biol. Evol.">
        <title>Phylogenomic analyses indicate that early fungi evolved digesting cell walls of algal ancestors of land plants.</title>
        <authorList>
            <person name="Chang Y."/>
            <person name="Wang S."/>
            <person name="Sekimoto S."/>
            <person name="Aerts A.L."/>
            <person name="Choi C."/>
            <person name="Clum A."/>
            <person name="LaButti K.M."/>
            <person name="Lindquist E.A."/>
            <person name="Yee Ngan C."/>
            <person name="Ohm R.A."/>
            <person name="Salamov A.A."/>
            <person name="Grigoriev I.V."/>
            <person name="Spatafora J.W."/>
            <person name="Berbee M.L."/>
        </authorList>
    </citation>
    <scope>NUCLEOTIDE SEQUENCE [LARGE SCALE GENOMIC DNA]</scope>
    <source>
        <strain evidence="16 17">JEL478</strain>
    </source>
</reference>
<dbReference type="AlphaFoldDB" id="A0A139AUE2"/>
<evidence type="ECO:0000256" key="8">
    <source>
        <dbReference type="ARBA" id="ARBA00022824"/>
    </source>
</evidence>
<keyword evidence="9" id="KW-0735">Signal-anchor</keyword>
<keyword evidence="6 16" id="KW-0808">Transferase</keyword>
<evidence type="ECO:0000256" key="4">
    <source>
        <dbReference type="ARBA" id="ARBA00012583"/>
    </source>
</evidence>
<keyword evidence="5" id="KW-0328">Glycosyltransferase</keyword>
<keyword evidence="17" id="KW-1185">Reference proteome</keyword>
<keyword evidence="10" id="KW-1133">Transmembrane helix</keyword>
<feature type="domain" description="Glycosyltransferase 2-like" evidence="15">
    <location>
        <begin position="169"/>
        <end position="312"/>
    </location>
</feature>
<dbReference type="GO" id="GO:0005789">
    <property type="term" value="C:endoplasmic reticulum membrane"/>
    <property type="evidence" value="ECO:0007669"/>
    <property type="project" value="UniProtKB-SubCell"/>
</dbReference>
<keyword evidence="11" id="KW-0472">Membrane</keyword>
<evidence type="ECO:0000256" key="13">
    <source>
        <dbReference type="SAM" id="MobiDB-lite"/>
    </source>
</evidence>
<evidence type="ECO:0000256" key="12">
    <source>
        <dbReference type="ARBA" id="ARBA00045097"/>
    </source>
</evidence>
<dbReference type="GO" id="GO:0004581">
    <property type="term" value="F:dolichyl-phosphate beta-glucosyltransferase activity"/>
    <property type="evidence" value="ECO:0007669"/>
    <property type="project" value="UniProtKB-EC"/>
</dbReference>
<accession>A0A139AUE2</accession>
<gene>
    <name evidence="16" type="ORF">M427DRAFT_94756</name>
</gene>